<sequence>MSIAISAPVAEALRKAAGDKDIEEFLVELLSARLDPPERVQLYLKLHEKYLREAEDLYARGDLLQAGEKYWGAATALLNAIAERRGWEHYSHRDYNVIIRRLYEETGDKELVIGFRMAEGLHANFYHNYMGPKDFQLHREAALKLIEKLKSLL</sequence>
<dbReference type="InterPro" id="IPR010268">
    <property type="entry name" value="PaREP1"/>
</dbReference>
<gene>
    <name evidence="1" type="ORF">HA333_12000</name>
</gene>
<protein>
    <submittedName>
        <fullName evidence="1">PaREP1/PaREP8 domain-contain protein</fullName>
    </submittedName>
</protein>
<reference evidence="1" key="1">
    <citation type="journal article" date="2020" name="bioRxiv">
        <title>A rank-normalized archaeal taxonomy based on genome phylogeny resolves widespread incomplete and uneven classifications.</title>
        <authorList>
            <person name="Rinke C."/>
            <person name="Chuvochina M."/>
            <person name="Mussig A.J."/>
            <person name="Chaumeil P.-A."/>
            <person name="Waite D.W."/>
            <person name="Whitman W.B."/>
            <person name="Parks D.H."/>
            <person name="Hugenholtz P."/>
        </authorList>
    </citation>
    <scope>NUCLEOTIDE SEQUENCE</scope>
    <source>
        <strain evidence="1">UBA8839</strain>
    </source>
</reference>
<comment type="caution">
    <text evidence="1">The sequence shown here is derived from an EMBL/GenBank/DDBJ whole genome shotgun (WGS) entry which is preliminary data.</text>
</comment>
<dbReference type="PANTHER" id="PTHR34237">
    <property type="entry name" value="PAREP8-RELATED"/>
    <property type="match status" value="1"/>
</dbReference>
<dbReference type="EMBL" id="DUJP01000038">
    <property type="protein sequence ID" value="HII48125.1"/>
    <property type="molecule type" value="Genomic_DNA"/>
</dbReference>
<dbReference type="Proteomes" id="UP000651120">
    <property type="component" value="Unassembled WGS sequence"/>
</dbReference>
<accession>A0A832T474</accession>
<name>A0A832T474_9CREN</name>
<dbReference type="Pfam" id="PF05942">
    <property type="entry name" value="PaREP1"/>
    <property type="match status" value="1"/>
</dbReference>
<dbReference type="PANTHER" id="PTHR34237:SF1">
    <property type="entry name" value="PAREP8"/>
    <property type="match status" value="1"/>
</dbReference>
<proteinExistence type="predicted"/>
<dbReference type="GeneID" id="1465343"/>
<evidence type="ECO:0000313" key="2">
    <source>
        <dbReference type="Proteomes" id="UP000651120"/>
    </source>
</evidence>
<dbReference type="OMA" id="FYHNYMG"/>
<evidence type="ECO:0000313" key="1">
    <source>
        <dbReference type="EMBL" id="HII48125.1"/>
    </source>
</evidence>
<dbReference type="RefSeq" id="WP_011007581.1">
    <property type="nucleotide sequence ID" value="NZ_DAIOPL010000023.1"/>
</dbReference>
<dbReference type="Gene3D" id="1.20.120.330">
    <property type="entry name" value="Nucleotidyltransferases domain 2"/>
    <property type="match status" value="1"/>
</dbReference>
<organism evidence="1 2">
    <name type="scientific">Pyrobaculum aerophilum</name>
    <dbReference type="NCBI Taxonomy" id="13773"/>
    <lineage>
        <taxon>Archaea</taxon>
        <taxon>Thermoproteota</taxon>
        <taxon>Thermoprotei</taxon>
        <taxon>Thermoproteales</taxon>
        <taxon>Thermoproteaceae</taxon>
        <taxon>Pyrobaculum</taxon>
    </lineage>
</organism>
<dbReference type="AlphaFoldDB" id="A0A832T474"/>